<dbReference type="InterPro" id="IPR007055">
    <property type="entry name" value="BON_dom"/>
</dbReference>
<feature type="signal peptide" evidence="1">
    <location>
        <begin position="1"/>
        <end position="20"/>
    </location>
</feature>
<proteinExistence type="predicted"/>
<accession>A0ABT8S2D0</accession>
<evidence type="ECO:0000259" key="2">
    <source>
        <dbReference type="Pfam" id="PF04972"/>
    </source>
</evidence>
<dbReference type="Proteomes" id="UP001169027">
    <property type="component" value="Unassembled WGS sequence"/>
</dbReference>
<evidence type="ECO:0000313" key="4">
    <source>
        <dbReference type="Proteomes" id="UP001169027"/>
    </source>
</evidence>
<sequence>MRTTPAVLLAVACAVEPAAAQEPPKPVKQNWFDDPFFQVASGMRSCPVPEGPLLTAEERRAQMHSRLERGTSCWLAGRCADSNAYRYDKPLAPKEQAALAAVPGVRRASVWVVIQRRWVYLQGCVPSRSMAAALDRAARSVPDVEVVLPELMVGTNGHPPYALASP</sequence>
<comment type="caution">
    <text evidence="3">The sequence shown here is derived from an EMBL/GenBank/DDBJ whole genome shotgun (WGS) entry which is preliminary data.</text>
</comment>
<organism evidence="3 4">
    <name type="scientific">Variovorax ginsengisoli</name>
    <dbReference type="NCBI Taxonomy" id="363844"/>
    <lineage>
        <taxon>Bacteria</taxon>
        <taxon>Pseudomonadati</taxon>
        <taxon>Pseudomonadota</taxon>
        <taxon>Betaproteobacteria</taxon>
        <taxon>Burkholderiales</taxon>
        <taxon>Comamonadaceae</taxon>
        <taxon>Variovorax</taxon>
    </lineage>
</organism>
<feature type="domain" description="BON" evidence="2">
    <location>
        <begin position="96"/>
        <end position="148"/>
    </location>
</feature>
<name>A0ABT8S2D0_9BURK</name>
<evidence type="ECO:0000256" key="1">
    <source>
        <dbReference type="SAM" id="SignalP"/>
    </source>
</evidence>
<keyword evidence="4" id="KW-1185">Reference proteome</keyword>
<feature type="chain" id="PRO_5046627562" evidence="1">
    <location>
        <begin position="21"/>
        <end position="166"/>
    </location>
</feature>
<dbReference type="Pfam" id="PF04972">
    <property type="entry name" value="BON"/>
    <property type="match status" value="1"/>
</dbReference>
<evidence type="ECO:0000313" key="3">
    <source>
        <dbReference type="EMBL" id="MDO1531516.1"/>
    </source>
</evidence>
<dbReference type="RefSeq" id="WP_301804431.1">
    <property type="nucleotide sequence ID" value="NZ_JAUJZH010000002.1"/>
</dbReference>
<protein>
    <submittedName>
        <fullName evidence="3">BON domain-containing protein</fullName>
    </submittedName>
</protein>
<keyword evidence="1" id="KW-0732">Signal</keyword>
<reference evidence="3" key="1">
    <citation type="submission" date="2023-06" db="EMBL/GenBank/DDBJ databases">
        <authorList>
            <person name="Jiang Y."/>
            <person name="Liu Q."/>
        </authorList>
    </citation>
    <scope>NUCLEOTIDE SEQUENCE</scope>
    <source>
        <strain evidence="3">CGMCC 1.12090</strain>
    </source>
</reference>
<gene>
    <name evidence="3" type="ORF">Q2T77_04370</name>
</gene>
<dbReference type="EMBL" id="JAUKVY010000002">
    <property type="protein sequence ID" value="MDO1531516.1"/>
    <property type="molecule type" value="Genomic_DNA"/>
</dbReference>